<keyword evidence="3" id="KW-1185">Reference proteome</keyword>
<sequence length="464" mass="50377">MPEFTAWPVEAIALWRRLSAHSFENPEDGIDLTRRLAREQGWTIERARGAIDEYRRFCFLCCVAEEPLTPSQKVDEVWHLHLIHTHDYWQQFCPQVLGTPLHHGPTRGGQTEQRRYREQYARTLAAYECWFGPPPLDFWPASRECIANSAPIRRVDLRRHLVLPRPRLPGRRGLLAGIGLVLGALTTAAAAPFSSTTLTAAYICFVWLGFLCLSSTIVVGSWLWSARLRETGPAQADDLDTYQLAYLAGGPSRTIDTGVTQLLTQDKVCVQGNPLRLCLTTPGSPLPAPLGDLGTGIALDGTRKAVLDNATAWIAQIRARLVSRGLALSVSQSLHIRVMGATPVLAVVVLGLILLKWWHGGFLVVAMMMVAAIVGLYRLLHDPIRTRAGDRALSDARRRFARLQRAPGGEELALAVALWGTAVLAHTAYADYLDVQAPKTHDGGGCDGGCGGGCGGCGGCGGGG</sequence>
<dbReference type="EMBL" id="SPMX01000006">
    <property type="protein sequence ID" value="NMQ04283.1"/>
    <property type="molecule type" value="Genomic_DNA"/>
</dbReference>
<feature type="transmembrane region" description="Helical" evidence="1">
    <location>
        <begin position="361"/>
        <end position="380"/>
    </location>
</feature>
<gene>
    <name evidence="2" type="ORF">E4Q08_02905</name>
</gene>
<dbReference type="InterPro" id="IPR026467">
    <property type="entry name" value="Ser/Gly_Cys_C_dom"/>
</dbReference>
<evidence type="ECO:0000313" key="3">
    <source>
        <dbReference type="Proteomes" id="UP000886469"/>
    </source>
</evidence>
<name>A0ABX1T3R1_9PROT</name>
<evidence type="ECO:0000313" key="2">
    <source>
        <dbReference type="EMBL" id="NMQ04283.1"/>
    </source>
</evidence>
<evidence type="ECO:0000256" key="1">
    <source>
        <dbReference type="SAM" id="Phobius"/>
    </source>
</evidence>
<organism evidence="2 3">
    <name type="scientific">Candidatus Accumulibacter contiguus</name>
    <dbReference type="NCBI Taxonomy" id="2954381"/>
    <lineage>
        <taxon>Bacteria</taxon>
        <taxon>Pseudomonadati</taxon>
        <taxon>Pseudomonadota</taxon>
        <taxon>Betaproteobacteria</taxon>
        <taxon>Candidatus Accumulibacter</taxon>
    </lineage>
</organism>
<feature type="transmembrane region" description="Helical" evidence="1">
    <location>
        <begin position="334"/>
        <end position="355"/>
    </location>
</feature>
<keyword evidence="1" id="KW-0472">Membrane</keyword>
<feature type="transmembrane region" description="Helical" evidence="1">
    <location>
        <begin position="174"/>
        <end position="194"/>
    </location>
</feature>
<keyword evidence="1" id="KW-0812">Transmembrane</keyword>
<dbReference type="NCBIfam" id="TIGR04222">
    <property type="entry name" value="near_uncomplex"/>
    <property type="match status" value="1"/>
</dbReference>
<reference evidence="2" key="1">
    <citation type="submission" date="2019-03" db="EMBL/GenBank/DDBJ databases">
        <title>Metabolic reconstructions from genomes of highly enriched 'Candidatus Accumulibacter' and 'Candidatus Competibacter' bioreactor populations.</title>
        <authorList>
            <person name="Annavajhala M.K."/>
            <person name="Welles L."/>
            <person name="Abbas B."/>
            <person name="Sorokin D."/>
            <person name="Park H."/>
            <person name="Van Loosdrecht M."/>
            <person name="Chandran K."/>
        </authorList>
    </citation>
    <scope>NUCLEOTIDE SEQUENCE</scope>
    <source>
        <strain evidence="2">SBR_L</strain>
    </source>
</reference>
<dbReference type="Proteomes" id="UP000886469">
    <property type="component" value="Unassembled WGS sequence"/>
</dbReference>
<proteinExistence type="predicted"/>
<protein>
    <submittedName>
        <fullName evidence="2">TIGR04222 domain-containing membrane protein</fullName>
    </submittedName>
</protein>
<accession>A0ABX1T3R1</accession>
<keyword evidence="1" id="KW-1133">Transmembrane helix</keyword>
<dbReference type="RefSeq" id="WP_169069270.1">
    <property type="nucleotide sequence ID" value="NZ_JAZKUC010000001.1"/>
</dbReference>
<feature type="transmembrane region" description="Helical" evidence="1">
    <location>
        <begin position="200"/>
        <end position="224"/>
    </location>
</feature>
<comment type="caution">
    <text evidence="2">The sequence shown here is derived from an EMBL/GenBank/DDBJ whole genome shotgun (WGS) entry which is preliminary data.</text>
</comment>